<dbReference type="InterPro" id="IPR019402">
    <property type="entry name" value="CWH43_N"/>
</dbReference>
<dbReference type="PANTHER" id="PTHR21324:SF2">
    <property type="entry name" value="EG:22E5.9 PROTEIN"/>
    <property type="match status" value="1"/>
</dbReference>
<reference evidence="7" key="1">
    <citation type="submission" date="2013-11" db="EMBL/GenBank/DDBJ databases">
        <title>Genome sequence of the fusiform rust pathogen reveals effectors for host alternation and coevolution with pine.</title>
        <authorList>
            <consortium name="DOE Joint Genome Institute"/>
            <person name="Smith K."/>
            <person name="Pendleton A."/>
            <person name="Kubisiak T."/>
            <person name="Anderson C."/>
            <person name="Salamov A."/>
            <person name="Aerts A."/>
            <person name="Riley R."/>
            <person name="Clum A."/>
            <person name="Lindquist E."/>
            <person name="Ence D."/>
            <person name="Campbell M."/>
            <person name="Kronenberg Z."/>
            <person name="Feau N."/>
            <person name="Dhillon B."/>
            <person name="Hamelin R."/>
            <person name="Burleigh J."/>
            <person name="Smith J."/>
            <person name="Yandell M."/>
            <person name="Nelson C."/>
            <person name="Grigoriev I."/>
            <person name="Davis J."/>
        </authorList>
    </citation>
    <scope>NUCLEOTIDE SEQUENCE</scope>
    <source>
        <strain evidence="7">G11</strain>
    </source>
</reference>
<protein>
    <recommendedName>
        <fullName evidence="6">CWH43-like N-terminal domain-containing protein</fullName>
    </recommendedName>
</protein>
<keyword evidence="4 5" id="KW-0472">Membrane</keyword>
<feature type="transmembrane region" description="Helical" evidence="5">
    <location>
        <begin position="12"/>
        <end position="33"/>
    </location>
</feature>
<dbReference type="GO" id="GO:0012505">
    <property type="term" value="C:endomembrane system"/>
    <property type="evidence" value="ECO:0007669"/>
    <property type="project" value="UniProtKB-SubCell"/>
</dbReference>
<accession>A0A9P6TG81</accession>
<dbReference type="AlphaFoldDB" id="A0A9P6TG81"/>
<feature type="domain" description="CWH43-like N-terminal" evidence="6">
    <location>
        <begin position="9"/>
        <end position="232"/>
    </location>
</feature>
<comment type="caution">
    <text evidence="7">The sequence shown here is derived from an EMBL/GenBank/DDBJ whole genome shotgun (WGS) entry which is preliminary data.</text>
</comment>
<evidence type="ECO:0000259" key="6">
    <source>
        <dbReference type="Pfam" id="PF10277"/>
    </source>
</evidence>
<evidence type="ECO:0000256" key="1">
    <source>
        <dbReference type="ARBA" id="ARBA00004127"/>
    </source>
</evidence>
<dbReference type="InterPro" id="IPR050911">
    <property type="entry name" value="DRAM/TMEM150_Autophagy_Mod"/>
</dbReference>
<comment type="subcellular location">
    <subcellularLocation>
        <location evidence="1">Endomembrane system</location>
        <topology evidence="1">Multi-pass membrane protein</topology>
    </subcellularLocation>
</comment>
<feature type="transmembrane region" description="Helical" evidence="5">
    <location>
        <begin position="99"/>
        <end position="123"/>
    </location>
</feature>
<name>A0A9P6TG81_9BASI</name>
<feature type="transmembrane region" description="Helical" evidence="5">
    <location>
        <begin position="213"/>
        <end position="234"/>
    </location>
</feature>
<keyword evidence="2 5" id="KW-0812">Transmembrane</keyword>
<organism evidence="7 8">
    <name type="scientific">Cronartium quercuum f. sp. fusiforme G11</name>
    <dbReference type="NCBI Taxonomy" id="708437"/>
    <lineage>
        <taxon>Eukaryota</taxon>
        <taxon>Fungi</taxon>
        <taxon>Dikarya</taxon>
        <taxon>Basidiomycota</taxon>
        <taxon>Pucciniomycotina</taxon>
        <taxon>Pucciniomycetes</taxon>
        <taxon>Pucciniales</taxon>
        <taxon>Coleosporiaceae</taxon>
        <taxon>Cronartium</taxon>
    </lineage>
</organism>
<dbReference type="OrthoDB" id="10032492at2759"/>
<feature type="transmembrane region" description="Helical" evidence="5">
    <location>
        <begin position="129"/>
        <end position="149"/>
    </location>
</feature>
<dbReference type="GO" id="GO:0005886">
    <property type="term" value="C:plasma membrane"/>
    <property type="evidence" value="ECO:0007669"/>
    <property type="project" value="TreeGrafter"/>
</dbReference>
<evidence type="ECO:0000256" key="3">
    <source>
        <dbReference type="ARBA" id="ARBA00022989"/>
    </source>
</evidence>
<dbReference type="Pfam" id="PF10277">
    <property type="entry name" value="Frag1"/>
    <property type="match status" value="1"/>
</dbReference>
<dbReference type="Proteomes" id="UP000886653">
    <property type="component" value="Unassembled WGS sequence"/>
</dbReference>
<evidence type="ECO:0000313" key="8">
    <source>
        <dbReference type="Proteomes" id="UP000886653"/>
    </source>
</evidence>
<feature type="transmembrane region" description="Helical" evidence="5">
    <location>
        <begin position="58"/>
        <end position="78"/>
    </location>
</feature>
<evidence type="ECO:0000313" key="7">
    <source>
        <dbReference type="EMBL" id="KAG0151491.1"/>
    </source>
</evidence>
<keyword evidence="3 5" id="KW-1133">Transmembrane helix</keyword>
<dbReference type="EMBL" id="MU167212">
    <property type="protein sequence ID" value="KAG0151491.1"/>
    <property type="molecule type" value="Genomic_DNA"/>
</dbReference>
<evidence type="ECO:0000256" key="4">
    <source>
        <dbReference type="ARBA" id="ARBA00023136"/>
    </source>
</evidence>
<proteinExistence type="predicted"/>
<evidence type="ECO:0000256" key="5">
    <source>
        <dbReference type="SAM" id="Phobius"/>
    </source>
</evidence>
<keyword evidence="8" id="KW-1185">Reference proteome</keyword>
<feature type="transmembrane region" description="Helical" evidence="5">
    <location>
        <begin position="169"/>
        <end position="189"/>
    </location>
</feature>
<sequence>MKFITYGAYVWFPILASLSWCGTLLGLLLLWLIRDHHRKYGHREATVVFISDVGGTHLWLFIPGCAIVFTFYSLSLFAERWLRHADRIPGTIRIKSRNWGIVSLLTGCLGGFWLLMLACFNTFSHPTLHWSFTLLFIIFVGASAISQTLEILYLHQDHPDILHLRRNVFIKLSIVSLAILIAIIFGILYGTCKGKATSHHCNVVISAAGVCEWLVSSILIFYFVTFILDLWPAAKTSPRHQRRIEMREQRILEKQKVVEHVSDKNLELSNVVVENQTISV</sequence>
<evidence type="ECO:0000256" key="2">
    <source>
        <dbReference type="ARBA" id="ARBA00022692"/>
    </source>
</evidence>
<dbReference type="PANTHER" id="PTHR21324">
    <property type="entry name" value="FASTING-INDUCIBLE INTEGRAL MEMBRANE PROTEIN TM6P1-RELATED"/>
    <property type="match status" value="1"/>
</dbReference>
<gene>
    <name evidence="7" type="ORF">CROQUDRAFT_56726</name>
</gene>